<organism evidence="1 2">
    <name type="scientific">Salipiger abyssi</name>
    <dbReference type="NCBI Taxonomy" id="1250539"/>
    <lineage>
        <taxon>Bacteria</taxon>
        <taxon>Pseudomonadati</taxon>
        <taxon>Pseudomonadota</taxon>
        <taxon>Alphaproteobacteria</taxon>
        <taxon>Rhodobacterales</taxon>
        <taxon>Roseobacteraceae</taxon>
        <taxon>Salipiger</taxon>
    </lineage>
</organism>
<dbReference type="Proteomes" id="UP000187059">
    <property type="component" value="Chromosome"/>
</dbReference>
<dbReference type="AlphaFoldDB" id="A0A1P8UZG1"/>
<accession>A0A1P8UZG1</accession>
<dbReference type="EMBL" id="CP015093">
    <property type="protein sequence ID" value="APZ54773.1"/>
    <property type="molecule type" value="Genomic_DNA"/>
</dbReference>
<evidence type="ECO:0000313" key="2">
    <source>
        <dbReference type="Proteomes" id="UP000187059"/>
    </source>
</evidence>
<name>A0A1P8UZG1_9RHOB</name>
<protein>
    <submittedName>
        <fullName evidence="1">Uncharacterized protein</fullName>
    </submittedName>
</protein>
<dbReference type="KEGG" id="paby:Ga0080574_TMP4439"/>
<reference evidence="1 2" key="1">
    <citation type="submission" date="2016-04" db="EMBL/GenBank/DDBJ databases">
        <title>Deep-sea bacteria in the southern Pacific.</title>
        <authorList>
            <person name="Tang K."/>
        </authorList>
    </citation>
    <scope>NUCLEOTIDE SEQUENCE [LARGE SCALE GENOMIC DNA]</scope>
    <source>
        <strain evidence="1 2">JLT2014</strain>
    </source>
</reference>
<keyword evidence="2" id="KW-1185">Reference proteome</keyword>
<gene>
    <name evidence="1" type="ORF">Ga0080574_TMP4439</name>
</gene>
<evidence type="ECO:0000313" key="1">
    <source>
        <dbReference type="EMBL" id="APZ54773.1"/>
    </source>
</evidence>
<sequence length="52" mass="5705">MAFLLFRKVFAEETPTAHVRFPQPVRMGGASPGADAAPAVYFRGQVLMPKIE</sequence>
<proteinExistence type="predicted"/>